<reference evidence="1" key="2">
    <citation type="submission" date="2018-07" db="EMBL/GenBank/DDBJ databases">
        <authorList>
            <consortium name="NCBI Pathogen Detection Project"/>
        </authorList>
    </citation>
    <scope>NUCLEOTIDE SEQUENCE</scope>
    <source>
        <strain evidence="1">11-7312</strain>
    </source>
</reference>
<sequence>PEQYSLLASRKVSEAGNQSLLTYLAVNTIAFHQNGVPLEIKAVKWLKGRGVGGKDRMVAYTNDKKYVRYPLVPLQNVPVQYRGLYQIATYYGKLGAVEPVYKETLSYVDGI</sequence>
<name>A0A728F722_SALET</name>
<dbReference type="Pfam" id="PF09950">
    <property type="entry name" value="Major_capside"/>
    <property type="match status" value="1"/>
</dbReference>
<protein>
    <submittedName>
        <fullName evidence="1">DUF2184 domain-containing protein</fullName>
    </submittedName>
</protein>
<accession>A0A728F722</accession>
<proteinExistence type="predicted"/>
<reference evidence="1" key="1">
    <citation type="journal article" date="2018" name="Genome Biol.">
        <title>SKESA: strategic k-mer extension for scrupulous assemblies.</title>
        <authorList>
            <person name="Souvorov A."/>
            <person name="Agarwala R."/>
            <person name="Lipman D.J."/>
        </authorList>
    </citation>
    <scope>NUCLEOTIDE SEQUENCE</scope>
    <source>
        <strain evidence="1">11-7312</strain>
    </source>
</reference>
<gene>
    <name evidence="1" type="ORF">G3331_004516</name>
</gene>
<dbReference type="AlphaFoldDB" id="A0A728F722"/>
<dbReference type="InterPro" id="IPR020049">
    <property type="entry name" value="Major_capsid-like"/>
</dbReference>
<dbReference type="EMBL" id="DAARIH010000059">
    <property type="protein sequence ID" value="HAE2550615.1"/>
    <property type="molecule type" value="Genomic_DNA"/>
</dbReference>
<comment type="caution">
    <text evidence="1">The sequence shown here is derived from an EMBL/GenBank/DDBJ whole genome shotgun (WGS) entry which is preliminary data.</text>
</comment>
<feature type="non-terminal residue" evidence="1">
    <location>
        <position position="1"/>
    </location>
</feature>
<evidence type="ECO:0000313" key="1">
    <source>
        <dbReference type="EMBL" id="HAE2550615.1"/>
    </source>
</evidence>
<organism evidence="1">
    <name type="scientific">Salmonella enterica subsp. enterica serovar Javiana</name>
    <dbReference type="NCBI Taxonomy" id="363569"/>
    <lineage>
        <taxon>Bacteria</taxon>
        <taxon>Pseudomonadati</taxon>
        <taxon>Pseudomonadota</taxon>
        <taxon>Gammaproteobacteria</taxon>
        <taxon>Enterobacterales</taxon>
        <taxon>Enterobacteriaceae</taxon>
        <taxon>Salmonella</taxon>
    </lineage>
</organism>